<dbReference type="AlphaFoldDB" id="A0A9J9H7M4"/>
<name>A0A9J9H7M4_RHIWR</name>
<accession>A0A9J9H7M4</accession>
<dbReference type="Proteomes" id="UP000001989">
    <property type="component" value="Chromosome"/>
</dbReference>
<keyword evidence="2" id="KW-1185">Reference proteome</keyword>
<reference evidence="1 2" key="1">
    <citation type="journal article" date="2010" name="J. Bacteriol.">
        <title>Genome sequence of the dioxin-mineralizing bacterium Sphingomonas wittichii RW1.</title>
        <authorList>
            <person name="Miller T.R."/>
            <person name="Delcher A.L."/>
            <person name="Salzberg S.L."/>
            <person name="Saunders E."/>
            <person name="Detter J.C."/>
            <person name="Halden R.U."/>
        </authorList>
    </citation>
    <scope>NUCLEOTIDE SEQUENCE [LARGE SCALE GENOMIC DNA]</scope>
    <source>
        <strain evidence="2">DSM 6014 / CCUG 31198 / JCM 15750 / NBRC 105917 / EY 4224 / RW1</strain>
    </source>
</reference>
<evidence type="ECO:0000313" key="2">
    <source>
        <dbReference type="Proteomes" id="UP000001989"/>
    </source>
</evidence>
<proteinExistence type="predicted"/>
<gene>
    <name evidence="1" type="ordered locus">Swit_0072</name>
</gene>
<dbReference type="KEGG" id="swi:Swit_0072"/>
<sequence length="115" mass="12065">MGDAPQARGGLIGGARPASALLGRVGGGAPLLYQQALALGRLAMDAGQHQMGLPRLRAAGFRRGLLLLRGPLLEIDDVFLAHRSDSSLARQRHGGRRPTRWRAGSVLLIAGKSAV</sequence>
<protein>
    <submittedName>
        <fullName evidence="1">Uncharacterized protein</fullName>
    </submittedName>
</protein>
<organism evidence="1 2">
    <name type="scientific">Rhizorhabdus wittichii (strain DSM 6014 / CCUG 31198 / JCM 15750 / NBRC 105917 / EY 4224 / RW1)</name>
    <name type="common">Sphingomonas wittichii</name>
    <dbReference type="NCBI Taxonomy" id="392499"/>
    <lineage>
        <taxon>Bacteria</taxon>
        <taxon>Pseudomonadati</taxon>
        <taxon>Pseudomonadota</taxon>
        <taxon>Alphaproteobacteria</taxon>
        <taxon>Sphingomonadales</taxon>
        <taxon>Sphingomonadaceae</taxon>
        <taxon>Rhizorhabdus</taxon>
    </lineage>
</organism>
<dbReference type="EMBL" id="CP000699">
    <property type="protein sequence ID" value="ABQ66445.1"/>
    <property type="molecule type" value="Genomic_DNA"/>
</dbReference>
<evidence type="ECO:0000313" key="1">
    <source>
        <dbReference type="EMBL" id="ABQ66445.1"/>
    </source>
</evidence>